<dbReference type="SUPFAM" id="SSF51395">
    <property type="entry name" value="FMN-linked oxidoreductases"/>
    <property type="match status" value="1"/>
</dbReference>
<proteinExistence type="predicted"/>
<dbReference type="Gene3D" id="3.20.20.70">
    <property type="entry name" value="Aldolase class I"/>
    <property type="match status" value="1"/>
</dbReference>
<name>A0A6G8AUJ6_9ENTE</name>
<evidence type="ECO:0000256" key="2">
    <source>
        <dbReference type="ARBA" id="ARBA00023002"/>
    </source>
</evidence>
<keyword evidence="2" id="KW-0560">Oxidoreductase</keyword>
<evidence type="ECO:0000259" key="3">
    <source>
        <dbReference type="Pfam" id="PF00724"/>
    </source>
</evidence>
<evidence type="ECO:0000313" key="4">
    <source>
        <dbReference type="EMBL" id="QIL48615.1"/>
    </source>
</evidence>
<dbReference type="GO" id="GO:0016491">
    <property type="term" value="F:oxidoreductase activity"/>
    <property type="evidence" value="ECO:0007669"/>
    <property type="project" value="UniProtKB-KW"/>
</dbReference>
<evidence type="ECO:0000313" key="5">
    <source>
        <dbReference type="Proteomes" id="UP000501747"/>
    </source>
</evidence>
<reference evidence="4 5" key="1">
    <citation type="submission" date="2020-03" db="EMBL/GenBank/DDBJ databases">
        <title>Vagococcus sp. nov., isolated from beetles.</title>
        <authorList>
            <person name="Hyun D.-W."/>
            <person name="Bae J.-W."/>
        </authorList>
    </citation>
    <scope>NUCLEOTIDE SEQUENCE [LARGE SCALE GENOMIC DNA]</scope>
    <source>
        <strain evidence="4 5">HDW17B</strain>
    </source>
</reference>
<dbReference type="Pfam" id="PF00724">
    <property type="entry name" value="Oxidored_FMN"/>
    <property type="match status" value="1"/>
</dbReference>
<dbReference type="Proteomes" id="UP000501747">
    <property type="component" value="Chromosome"/>
</dbReference>
<dbReference type="EMBL" id="CP049887">
    <property type="protein sequence ID" value="QIL48615.1"/>
    <property type="molecule type" value="Genomic_DNA"/>
</dbReference>
<dbReference type="InterPro" id="IPR051799">
    <property type="entry name" value="NADH_flavin_oxidoreductase"/>
</dbReference>
<dbReference type="AlphaFoldDB" id="A0A6G8AUJ6"/>
<gene>
    <name evidence="4" type="ORF">G7082_08915</name>
</gene>
<evidence type="ECO:0000256" key="1">
    <source>
        <dbReference type="ARBA" id="ARBA00022630"/>
    </source>
</evidence>
<protein>
    <recommendedName>
        <fullName evidence="3">NADH:flavin oxidoreductase/NADH oxidase N-terminal domain-containing protein</fullName>
    </recommendedName>
</protein>
<dbReference type="PANTHER" id="PTHR43656:SF2">
    <property type="entry name" value="BINDING OXIDOREDUCTASE, PUTATIVE (AFU_ORTHOLOGUE AFUA_2G08260)-RELATED"/>
    <property type="match status" value="1"/>
</dbReference>
<dbReference type="InterPro" id="IPR013785">
    <property type="entry name" value="Aldolase_TIM"/>
</dbReference>
<feature type="domain" description="NADH:flavin oxidoreductase/NADH oxidase N-terminal" evidence="3">
    <location>
        <begin position="14"/>
        <end position="325"/>
    </location>
</feature>
<sequence length="366" mass="41757">MMKAKEIFQLPSGVTLKNRLIFAPISTMEDPLDGKMTSDELNFFKLRTGAVGAIVVGSAYVSPDGRGYGNNISITHDRYIDSLSQVASTIQQDNTKAFLQIYHAGANAKSKKWCVSCESQNIVEEKDYQELSTAEIERIIKDYQEAVLRAIKAGFDGVELHMANSYLPNQFMMPSWNVRQDEWGGSRERRLNFAKRIIESSLEVIKQHAKTPFALGIRFSLEDTMLLEDNERDQSFKESLMILKELDNMTLDYVHVTSSDILSKKELEGYSFELLDILKQVLLKTPLIGSGNLLQAESVEKTLEKTELASACRPFIFQPDWAQCILNQEEVVLPNNQLTGEMRQTYQIPRNLWRGILEASDWYLYR</sequence>
<dbReference type="PANTHER" id="PTHR43656">
    <property type="entry name" value="BINDING OXIDOREDUCTASE, PUTATIVE (AFU_ORTHOLOGUE AFUA_2G08260)-RELATED"/>
    <property type="match status" value="1"/>
</dbReference>
<dbReference type="InterPro" id="IPR001155">
    <property type="entry name" value="OxRdtase_FMN_N"/>
</dbReference>
<dbReference type="GO" id="GO:0010181">
    <property type="term" value="F:FMN binding"/>
    <property type="evidence" value="ECO:0007669"/>
    <property type="project" value="InterPro"/>
</dbReference>
<keyword evidence="1" id="KW-0285">Flavoprotein</keyword>
<organism evidence="4 5">
    <name type="scientific">Vagococcus hydrophili</name>
    <dbReference type="NCBI Taxonomy" id="2714947"/>
    <lineage>
        <taxon>Bacteria</taxon>
        <taxon>Bacillati</taxon>
        <taxon>Bacillota</taxon>
        <taxon>Bacilli</taxon>
        <taxon>Lactobacillales</taxon>
        <taxon>Enterococcaceae</taxon>
        <taxon>Vagococcus</taxon>
    </lineage>
</organism>
<dbReference type="KEGG" id="vhy:G7082_08915"/>
<keyword evidence="5" id="KW-1185">Reference proteome</keyword>
<accession>A0A6G8AUJ6</accession>